<comment type="caution">
    <text evidence="2">The sequence shown here is derived from an EMBL/GenBank/DDBJ whole genome shotgun (WGS) entry which is preliminary data.</text>
</comment>
<keyword evidence="3" id="KW-1185">Reference proteome</keyword>
<dbReference type="InterPro" id="IPR045179">
    <property type="entry name" value="YgfZ/GcvT"/>
</dbReference>
<dbReference type="InterPro" id="IPR017703">
    <property type="entry name" value="YgfZ/GCV_T_CS"/>
</dbReference>
<dbReference type="PANTHER" id="PTHR22602:SF0">
    <property type="entry name" value="TRANSFERASE CAF17, MITOCHONDRIAL-RELATED"/>
    <property type="match status" value="1"/>
</dbReference>
<evidence type="ECO:0000313" key="2">
    <source>
        <dbReference type="EMBL" id="MFC4199579.1"/>
    </source>
</evidence>
<protein>
    <submittedName>
        <fullName evidence="2">YgfZ/GcvT domain-containing protein</fullName>
    </submittedName>
</protein>
<sequence length="372" mass="37854">MSADLISSAANPAGAASPVPYFCARLRDLALIEIAGADAVSFMHGQLTQDVAGLPAGQAALAGYCTPKGRLLATMVLWHAPAGTEAPALYALVKADIAQALVKRLSMYVLRAKAKLRLLDAPIAGLAPRTDDNPLPLPDAGSTRQAALPPGAALAELPADPQAWTLVSTGAGVFIAAPKAPGCGPRWWWIGAAAAPGGADANRAQGEAAADDGTTADTGTDAQAEAWRALDIAAGLPWVSAATQDLFIPQTLNLDLIGGVNFTKGCYPGQEIVARSHYRGTVKRRMAGGVIDAAIPAAAQLAGRDTYDAGRPDSPSGRVIDAAASAGKTMLLMEVQLGDLAGAAYRLGAADGPEIALQALPYEISPAAQADA</sequence>
<dbReference type="RefSeq" id="WP_217962734.1">
    <property type="nucleotide sequence ID" value="NZ_JAHTBN010000001.1"/>
</dbReference>
<accession>A0ABV8NRK9</accession>
<dbReference type="PANTHER" id="PTHR22602">
    <property type="entry name" value="TRANSFERASE CAF17, MITOCHONDRIAL-RELATED"/>
    <property type="match status" value="1"/>
</dbReference>
<gene>
    <name evidence="2" type="ORF">ACFOY1_01315</name>
</gene>
<organism evidence="2 3">
    <name type="scientific">Candidimonas humi</name>
    <dbReference type="NCBI Taxonomy" id="683355"/>
    <lineage>
        <taxon>Bacteria</taxon>
        <taxon>Pseudomonadati</taxon>
        <taxon>Pseudomonadota</taxon>
        <taxon>Betaproteobacteria</taxon>
        <taxon>Burkholderiales</taxon>
        <taxon>Alcaligenaceae</taxon>
        <taxon>Candidimonas</taxon>
    </lineage>
</organism>
<dbReference type="EMBL" id="JBHSBV010000001">
    <property type="protein sequence ID" value="MFC4199579.1"/>
    <property type="molecule type" value="Genomic_DNA"/>
</dbReference>
<evidence type="ECO:0000313" key="3">
    <source>
        <dbReference type="Proteomes" id="UP001595848"/>
    </source>
</evidence>
<reference evidence="3" key="1">
    <citation type="journal article" date="2019" name="Int. J. Syst. Evol. Microbiol.">
        <title>The Global Catalogue of Microorganisms (GCM) 10K type strain sequencing project: providing services to taxonomists for standard genome sequencing and annotation.</title>
        <authorList>
            <consortium name="The Broad Institute Genomics Platform"/>
            <consortium name="The Broad Institute Genome Sequencing Center for Infectious Disease"/>
            <person name="Wu L."/>
            <person name="Ma J."/>
        </authorList>
    </citation>
    <scope>NUCLEOTIDE SEQUENCE [LARGE SCALE GENOMIC DNA]</scope>
    <source>
        <strain evidence="3">LMG 24813</strain>
    </source>
</reference>
<name>A0ABV8NRK9_9BURK</name>
<dbReference type="NCBIfam" id="TIGR03317">
    <property type="entry name" value="ygfZ_signature"/>
    <property type="match status" value="1"/>
</dbReference>
<proteinExistence type="predicted"/>
<feature type="region of interest" description="Disordered" evidence="1">
    <location>
        <begin position="200"/>
        <end position="219"/>
    </location>
</feature>
<evidence type="ECO:0000256" key="1">
    <source>
        <dbReference type="SAM" id="MobiDB-lite"/>
    </source>
</evidence>
<dbReference type="Proteomes" id="UP001595848">
    <property type="component" value="Unassembled WGS sequence"/>
</dbReference>